<dbReference type="PANTHER" id="PTHR30118">
    <property type="entry name" value="HTH-TYPE TRANSCRIPTIONAL REGULATOR LEUO-RELATED"/>
    <property type="match status" value="1"/>
</dbReference>
<keyword evidence="5" id="KW-0804">Transcription</keyword>
<keyword evidence="3" id="KW-0805">Transcription regulation</keyword>
<dbReference type="SUPFAM" id="SSF46785">
    <property type="entry name" value="Winged helix' DNA-binding domain"/>
    <property type="match status" value="1"/>
</dbReference>
<evidence type="ECO:0000256" key="2">
    <source>
        <dbReference type="ARBA" id="ARBA00022458"/>
    </source>
</evidence>
<dbReference type="AlphaFoldDB" id="A0A1Y6G7J6"/>
<protein>
    <submittedName>
        <fullName evidence="7">DNA-binding transcriptional regulator, LysR family</fullName>
    </submittedName>
</protein>
<evidence type="ECO:0000259" key="6">
    <source>
        <dbReference type="PROSITE" id="PS50931"/>
    </source>
</evidence>
<evidence type="ECO:0000256" key="5">
    <source>
        <dbReference type="ARBA" id="ARBA00023163"/>
    </source>
</evidence>
<dbReference type="GO" id="GO:0003677">
    <property type="term" value="F:DNA binding"/>
    <property type="evidence" value="ECO:0007669"/>
    <property type="project" value="UniProtKB-KW"/>
</dbReference>
<dbReference type="InterPro" id="IPR036390">
    <property type="entry name" value="WH_DNA-bd_sf"/>
</dbReference>
<dbReference type="SUPFAM" id="SSF53850">
    <property type="entry name" value="Periplasmic binding protein-like II"/>
    <property type="match status" value="1"/>
</dbReference>
<keyword evidence="4 7" id="KW-0238">DNA-binding</keyword>
<evidence type="ECO:0000313" key="7">
    <source>
        <dbReference type="EMBL" id="SMQ86085.1"/>
    </source>
</evidence>
<keyword evidence="8" id="KW-1185">Reference proteome</keyword>
<evidence type="ECO:0000256" key="1">
    <source>
        <dbReference type="ARBA" id="ARBA00009437"/>
    </source>
</evidence>
<keyword evidence="2" id="KW-0536">Nodulation</keyword>
<dbReference type="Gene3D" id="3.40.190.10">
    <property type="entry name" value="Periplasmic binding protein-like II"/>
    <property type="match status" value="2"/>
</dbReference>
<dbReference type="Pfam" id="PF03466">
    <property type="entry name" value="LysR_substrate"/>
    <property type="match status" value="1"/>
</dbReference>
<dbReference type="CDD" id="cd08417">
    <property type="entry name" value="PBP2_Nitroaromatics_like"/>
    <property type="match status" value="1"/>
</dbReference>
<proteinExistence type="inferred from homology"/>
<dbReference type="PANTHER" id="PTHR30118:SF15">
    <property type="entry name" value="TRANSCRIPTIONAL REGULATORY PROTEIN"/>
    <property type="match status" value="1"/>
</dbReference>
<evidence type="ECO:0000256" key="4">
    <source>
        <dbReference type="ARBA" id="ARBA00023125"/>
    </source>
</evidence>
<evidence type="ECO:0000256" key="3">
    <source>
        <dbReference type="ARBA" id="ARBA00023015"/>
    </source>
</evidence>
<dbReference type="InterPro" id="IPR037402">
    <property type="entry name" value="YidZ_PBP2"/>
</dbReference>
<dbReference type="InterPro" id="IPR036388">
    <property type="entry name" value="WH-like_DNA-bd_sf"/>
</dbReference>
<accession>A0A1Y6G7J6</accession>
<dbReference type="PROSITE" id="PS50931">
    <property type="entry name" value="HTH_LYSR"/>
    <property type="match status" value="1"/>
</dbReference>
<name>A0A1Y6G7J6_9HYPH</name>
<organism evidence="7 8">
    <name type="scientific">Devosia lucknowensis</name>
    <dbReference type="NCBI Taxonomy" id="1096929"/>
    <lineage>
        <taxon>Bacteria</taxon>
        <taxon>Pseudomonadati</taxon>
        <taxon>Pseudomonadota</taxon>
        <taxon>Alphaproteobacteria</taxon>
        <taxon>Hyphomicrobiales</taxon>
        <taxon>Devosiaceae</taxon>
        <taxon>Devosia</taxon>
    </lineage>
</organism>
<evidence type="ECO:0000313" key="8">
    <source>
        <dbReference type="Proteomes" id="UP000194474"/>
    </source>
</evidence>
<dbReference type="InterPro" id="IPR050389">
    <property type="entry name" value="LysR-type_TF"/>
</dbReference>
<dbReference type="Proteomes" id="UP000194474">
    <property type="component" value="Unassembled WGS sequence"/>
</dbReference>
<dbReference type="Gene3D" id="1.10.10.10">
    <property type="entry name" value="Winged helix-like DNA-binding domain superfamily/Winged helix DNA-binding domain"/>
    <property type="match status" value="1"/>
</dbReference>
<dbReference type="PRINTS" id="PR00039">
    <property type="entry name" value="HTHLYSR"/>
</dbReference>
<dbReference type="InterPro" id="IPR005119">
    <property type="entry name" value="LysR_subst-bd"/>
</dbReference>
<dbReference type="Pfam" id="PF00126">
    <property type="entry name" value="HTH_1"/>
    <property type="match status" value="1"/>
</dbReference>
<gene>
    <name evidence="7" type="ORF">SAMN06295905_3383</name>
</gene>
<dbReference type="OrthoDB" id="8339333at2"/>
<comment type="similarity">
    <text evidence="1">Belongs to the LysR transcriptional regulatory family.</text>
</comment>
<dbReference type="GO" id="GO:0003700">
    <property type="term" value="F:DNA-binding transcription factor activity"/>
    <property type="evidence" value="ECO:0007669"/>
    <property type="project" value="InterPro"/>
</dbReference>
<reference evidence="8" key="1">
    <citation type="submission" date="2017-04" db="EMBL/GenBank/DDBJ databases">
        <authorList>
            <person name="Varghese N."/>
            <person name="Submissions S."/>
        </authorList>
    </citation>
    <scope>NUCLEOTIDE SEQUENCE [LARGE SCALE GENOMIC DNA]</scope>
</reference>
<sequence>MKTLADFDVGLLLTLDALHKEKNVTHAAARLNITQSALSARLTRLRHLLGDPLFIPSTSGRGMVASPHALALQPELTRLLDQWTAFIGTAKVFDAATSRRIFRVAATDNPASILAPDLIPLVRTEAPHAKIAFTTPNKATIAQDLEDGAVDVFVGVAEDGAPGLMGRKLFQERFVTAQRRGHPRGTGPLSLDEFCALDHLLISTSGGHFSGMIDSALAETGRQRNVAVSVQSYALAPLMLSSTDLVCTLPKRFLERFEGVLDYVDAPLELAPFEVNLFWHPRMSADASHSWLRERILRSARRSTPGAPAAG</sequence>
<dbReference type="EMBL" id="FXWK01000002">
    <property type="protein sequence ID" value="SMQ86085.1"/>
    <property type="molecule type" value="Genomic_DNA"/>
</dbReference>
<feature type="domain" description="HTH lysR-type" evidence="6">
    <location>
        <begin position="7"/>
        <end position="66"/>
    </location>
</feature>
<dbReference type="RefSeq" id="WP_086471699.1">
    <property type="nucleotide sequence ID" value="NZ_FXWK01000002.1"/>
</dbReference>
<dbReference type="InterPro" id="IPR000847">
    <property type="entry name" value="LysR_HTH_N"/>
</dbReference>